<comment type="caution">
    <text evidence="1">The sequence shown here is derived from an EMBL/GenBank/DDBJ whole genome shotgun (WGS) entry which is preliminary data.</text>
</comment>
<feature type="non-terminal residue" evidence="1">
    <location>
        <position position="1"/>
    </location>
</feature>
<protein>
    <submittedName>
        <fullName evidence="1">Uncharacterized protein</fullName>
    </submittedName>
</protein>
<evidence type="ECO:0000313" key="2">
    <source>
        <dbReference type="Proteomes" id="UP001064048"/>
    </source>
</evidence>
<keyword evidence="2" id="KW-1185">Reference proteome</keyword>
<dbReference type="EMBL" id="CM046131">
    <property type="protein sequence ID" value="KAI8430281.1"/>
    <property type="molecule type" value="Genomic_DNA"/>
</dbReference>
<organism evidence="1 2">
    <name type="scientific">Choristoneura fumiferana</name>
    <name type="common">Spruce budworm moth</name>
    <name type="synonym">Archips fumiferana</name>
    <dbReference type="NCBI Taxonomy" id="7141"/>
    <lineage>
        <taxon>Eukaryota</taxon>
        <taxon>Metazoa</taxon>
        <taxon>Ecdysozoa</taxon>
        <taxon>Arthropoda</taxon>
        <taxon>Hexapoda</taxon>
        <taxon>Insecta</taxon>
        <taxon>Pterygota</taxon>
        <taxon>Neoptera</taxon>
        <taxon>Endopterygota</taxon>
        <taxon>Lepidoptera</taxon>
        <taxon>Glossata</taxon>
        <taxon>Ditrysia</taxon>
        <taxon>Tortricoidea</taxon>
        <taxon>Tortricidae</taxon>
        <taxon>Tortricinae</taxon>
        <taxon>Choristoneura</taxon>
    </lineage>
</organism>
<proteinExistence type="predicted"/>
<name>A0ACC0K1L2_CHOFU</name>
<reference evidence="1 2" key="1">
    <citation type="journal article" date="2022" name="Genome Biol. Evol.">
        <title>The Spruce Budworm Genome: Reconstructing the Evolutionary History of Antifreeze Proteins.</title>
        <authorList>
            <person name="Beliveau C."/>
            <person name="Gagne P."/>
            <person name="Picq S."/>
            <person name="Vernygora O."/>
            <person name="Keeling C.I."/>
            <person name="Pinkney K."/>
            <person name="Doucet D."/>
            <person name="Wen F."/>
            <person name="Johnston J.S."/>
            <person name="Maaroufi H."/>
            <person name="Boyle B."/>
            <person name="Laroche J."/>
            <person name="Dewar K."/>
            <person name="Juretic N."/>
            <person name="Blackburn G."/>
            <person name="Nisole A."/>
            <person name="Brunet B."/>
            <person name="Brandao M."/>
            <person name="Lumley L."/>
            <person name="Duan J."/>
            <person name="Quan G."/>
            <person name="Lucarotti C.J."/>
            <person name="Roe A.D."/>
            <person name="Sperling F.A.H."/>
            <person name="Levesque R.C."/>
            <person name="Cusson M."/>
        </authorList>
    </citation>
    <scope>NUCLEOTIDE SEQUENCE [LARGE SCALE GENOMIC DNA]</scope>
    <source>
        <strain evidence="1">Glfc:IPQL:Cfum</strain>
    </source>
</reference>
<evidence type="ECO:0000313" key="1">
    <source>
        <dbReference type="EMBL" id="KAI8430281.1"/>
    </source>
</evidence>
<sequence length="443" mass="50240">LQPRFEEACDLVCMDLPANDMQPVCMMFSRYKKGYLFFEKLSFVSDTAVHEQRHGDNKGLHQGRNLQSVFVHALAAAMMQEKDSSVATSNRRVELGPRDPEKLNAFYEECKRKNKVHAAKPKRTIKRESFEESLKTIMIIGHCFGLMPVDGLINSKKRGVSSTCITMAMFLHVASNWPKLIKHVVKTEDLDPNMDTMEHILSLVSAFTGAMVCYPNTNVYEGFVKFFYPWVFKFLPYTTLLGMITQFLHFQATFIWNFSDLFVICMSYYLTSRLENINKKLILVQGKYLSELFWRSTREDYGRATQLVRKIDEVISGIVFISFANNLFFVCLQLFNTLEDGIKGTGECRGNRLEGKSPFGGYEAGAYFLFSLIYLISRSIAVSLIASQVNSASTVAAPILYDVPSPVYCIEIAGTIVTYELVMFQFKTPQQPAGSQSTPNVTN</sequence>
<gene>
    <name evidence="1" type="ORF">MSG28_000602</name>
</gene>
<accession>A0ACC0K1L2</accession>
<dbReference type="Proteomes" id="UP001064048">
    <property type="component" value="Chromosome Z"/>
</dbReference>